<accession>D2RZW1</accession>
<name>D2RZW1_HALTV</name>
<dbReference type="GeneID" id="8744424"/>
<reference evidence="1 2" key="1">
    <citation type="journal article" date="2010" name="Stand. Genomic Sci.">
        <title>Complete genome sequence of Haloterrigena turkmenica type strain (4k).</title>
        <authorList>
            <person name="Saunders E."/>
            <person name="Tindall B.J."/>
            <person name="Fahnrich R."/>
            <person name="Lapidus A."/>
            <person name="Copeland A."/>
            <person name="Del Rio T.G."/>
            <person name="Lucas S."/>
            <person name="Chen F."/>
            <person name="Tice H."/>
            <person name="Cheng J.F."/>
            <person name="Han C."/>
            <person name="Detter J.C."/>
            <person name="Bruce D."/>
            <person name="Goodwin L."/>
            <person name="Chain P."/>
            <person name="Pitluck S."/>
            <person name="Pati A."/>
            <person name="Ivanova N."/>
            <person name="Mavromatis K."/>
            <person name="Chen A."/>
            <person name="Palaniappan K."/>
            <person name="Land M."/>
            <person name="Hauser L."/>
            <person name="Chang Y.J."/>
            <person name="Jeffries C.D."/>
            <person name="Brettin T."/>
            <person name="Rohde M."/>
            <person name="Goker M."/>
            <person name="Bristow J."/>
            <person name="Eisen J.A."/>
            <person name="Markowitz V."/>
            <person name="Hugenholtz P."/>
            <person name="Klenk H.P."/>
            <person name="Kyrpides N.C."/>
        </authorList>
    </citation>
    <scope>NUCLEOTIDE SEQUENCE [LARGE SCALE GENOMIC DNA]</scope>
    <source>
        <strain evidence="2">ATCC 51198 / DSM 5511 / JCM 9101 / NCIMB 13204 / VKM B-1734 / 4k</strain>
    </source>
</reference>
<sequence length="80" mass="9040">MPLKPEPTANRIDPQTIPPETTVCHFDELDDGAKDCLLTLLDERDSDTPEFIDIEGLTACDVVKYVDYYDLDLPEIRVAD</sequence>
<protein>
    <submittedName>
        <fullName evidence="1">Uncharacterized protein</fullName>
    </submittedName>
</protein>
<gene>
    <name evidence="1" type="ordered locus">Htur_3796</name>
</gene>
<dbReference type="KEGG" id="htu:Htur_3796"/>
<dbReference type="HOGENOM" id="CLU_2581328_0_0_2"/>
<evidence type="ECO:0000313" key="2">
    <source>
        <dbReference type="Proteomes" id="UP000001903"/>
    </source>
</evidence>
<proteinExistence type="predicted"/>
<organism evidence="1 2">
    <name type="scientific">Haloterrigena turkmenica (strain ATCC 51198 / DSM 5511 / JCM 9101 / NCIMB 13204 / VKM B-1734 / 4k)</name>
    <name type="common">Halococcus turkmenicus</name>
    <dbReference type="NCBI Taxonomy" id="543526"/>
    <lineage>
        <taxon>Archaea</taxon>
        <taxon>Methanobacteriati</taxon>
        <taxon>Methanobacteriota</taxon>
        <taxon>Stenosarchaea group</taxon>
        <taxon>Halobacteria</taxon>
        <taxon>Halobacteriales</taxon>
        <taxon>Natrialbaceae</taxon>
        <taxon>Haloterrigena</taxon>
    </lineage>
</organism>
<dbReference type="Proteomes" id="UP000001903">
    <property type="component" value="Plasmid pHTUR01"/>
</dbReference>
<evidence type="ECO:0000313" key="1">
    <source>
        <dbReference type="EMBL" id="ADB62658.1"/>
    </source>
</evidence>
<keyword evidence="1" id="KW-0614">Plasmid</keyword>
<dbReference type="AlphaFoldDB" id="D2RZW1"/>
<dbReference type="EMBL" id="CP001861">
    <property type="protein sequence ID" value="ADB62658.1"/>
    <property type="molecule type" value="Genomic_DNA"/>
</dbReference>
<keyword evidence="2" id="KW-1185">Reference proteome</keyword>
<dbReference type="RefSeq" id="WP_012944902.1">
    <property type="nucleotide sequence ID" value="NC_013744.1"/>
</dbReference>
<geneLocation type="plasmid" evidence="1 2">
    <name>pHTUR01</name>
</geneLocation>